<name>A0AAU9KPM6_9STRA</name>
<accession>A0AAU9KPM6</accession>
<reference evidence="1" key="1">
    <citation type="submission" date="2021-11" db="EMBL/GenBank/DDBJ databases">
        <authorList>
            <person name="Islam A."/>
            <person name="Islam S."/>
            <person name="Flora M.S."/>
            <person name="Rahman M."/>
            <person name="Ziaur R.M."/>
            <person name="Epstein J.H."/>
            <person name="Hassan M."/>
            <person name="Klassen M."/>
            <person name="Woodard K."/>
            <person name="Webb A."/>
            <person name="Webby R.J."/>
            <person name="El Zowalaty M.E."/>
        </authorList>
    </citation>
    <scope>NUCLEOTIDE SEQUENCE</scope>
    <source>
        <strain evidence="1">Pbs3</strain>
    </source>
</reference>
<evidence type="ECO:0000313" key="1">
    <source>
        <dbReference type="EMBL" id="CAH0474910.1"/>
    </source>
</evidence>
<evidence type="ECO:0000313" key="2">
    <source>
        <dbReference type="Proteomes" id="UP001160483"/>
    </source>
</evidence>
<gene>
    <name evidence="1" type="ORF">PBS003_LOCUS1748</name>
</gene>
<sequence length="75" mass="8442">MHAYDSLHFSSCTRTSVNITSSEPILYRKDPKRLRWSVRVLALCNVNAIAKSAYIHLSKTLLDVDKGSLDESKSC</sequence>
<protein>
    <submittedName>
        <fullName evidence="1">Uncharacterized protein</fullName>
    </submittedName>
</protein>
<comment type="caution">
    <text evidence="1">The sequence shown here is derived from an EMBL/GenBank/DDBJ whole genome shotgun (WGS) entry which is preliminary data.</text>
</comment>
<proteinExistence type="predicted"/>
<dbReference type="Proteomes" id="UP001160483">
    <property type="component" value="Unassembled WGS sequence"/>
</dbReference>
<organism evidence="1 2">
    <name type="scientific">Peronospora belbahrii</name>
    <dbReference type="NCBI Taxonomy" id="622444"/>
    <lineage>
        <taxon>Eukaryota</taxon>
        <taxon>Sar</taxon>
        <taxon>Stramenopiles</taxon>
        <taxon>Oomycota</taxon>
        <taxon>Peronosporomycetes</taxon>
        <taxon>Peronosporales</taxon>
        <taxon>Peronosporaceae</taxon>
        <taxon>Peronospora</taxon>
    </lineage>
</organism>
<dbReference type="AlphaFoldDB" id="A0AAU9KPM6"/>
<dbReference type="EMBL" id="CAKKTJ010000116">
    <property type="protein sequence ID" value="CAH0474910.1"/>
    <property type="molecule type" value="Genomic_DNA"/>
</dbReference>